<evidence type="ECO:0000313" key="4">
    <source>
        <dbReference type="EMBL" id="KKI50024.1"/>
    </source>
</evidence>
<dbReference type="InterPro" id="IPR009835">
    <property type="entry name" value="SrtB"/>
</dbReference>
<keyword evidence="3" id="KW-0812">Transmembrane</keyword>
<dbReference type="NCBIfam" id="TIGR03064">
    <property type="entry name" value="sortase_srtB"/>
    <property type="match status" value="1"/>
</dbReference>
<protein>
    <submittedName>
        <fullName evidence="4">NPQTN specific sortase B</fullName>
    </submittedName>
</protein>
<organism evidence="4 5">
    <name type="scientific">Christensenella hongkongensis</name>
    <dbReference type="NCBI Taxonomy" id="270498"/>
    <lineage>
        <taxon>Bacteria</taxon>
        <taxon>Bacillati</taxon>
        <taxon>Bacillota</taxon>
        <taxon>Clostridia</taxon>
        <taxon>Christensenellales</taxon>
        <taxon>Christensenellaceae</taxon>
        <taxon>Christensenella</taxon>
    </lineage>
</organism>
<dbReference type="SUPFAM" id="SSF63817">
    <property type="entry name" value="Sortase"/>
    <property type="match status" value="1"/>
</dbReference>
<sequence length="285" mass="32354">MREIKEEKDERGQGGPQQSKKRNKWIILAVIAVVAIVVGCAFAFSNFWQKEEPVAARPMATAEQSETPEPPPEKKAVLSTFKQISDREDIDFEGLAETNEDFVAWLSVPGTAVDYPVVYKADDNFYYLDIDFEGNESKHGSVYIDMANGTNFMDPVTVAYGHNMKDKTMFASLHDFEDETFFEEHDEIRVYMPDGMMVYKIFAAYETNDDSILYEKDYSDQEVFEKYVGEITANKDISANIRDMQIGQGDKILTLSTCVQGEDEKRYVVQGVLQKGQVEQTISQG</sequence>
<keyword evidence="3" id="KW-1133">Transmembrane helix</keyword>
<evidence type="ECO:0000256" key="1">
    <source>
        <dbReference type="ARBA" id="ARBA00022801"/>
    </source>
</evidence>
<dbReference type="RefSeq" id="WP_052740511.1">
    <property type="nucleotide sequence ID" value="NZ_LAYJ01000112.1"/>
</dbReference>
<dbReference type="AlphaFoldDB" id="A0A0M2NC17"/>
<dbReference type="InterPro" id="IPR005754">
    <property type="entry name" value="Sortase"/>
</dbReference>
<dbReference type="Gene3D" id="2.40.260.10">
    <property type="entry name" value="Sortase"/>
    <property type="match status" value="1"/>
</dbReference>
<accession>A0A0M2NC17</accession>
<evidence type="ECO:0000256" key="2">
    <source>
        <dbReference type="PIRSR" id="PIRSR605754-1"/>
    </source>
</evidence>
<feature type="active site" description="Proton donor/acceptor" evidence="2">
    <location>
        <position position="162"/>
    </location>
</feature>
<dbReference type="CDD" id="cd05826">
    <property type="entry name" value="Sortase_B"/>
    <property type="match status" value="1"/>
</dbReference>
<keyword evidence="3" id="KW-0472">Membrane</keyword>
<dbReference type="Pfam" id="PF04203">
    <property type="entry name" value="Sortase"/>
    <property type="match status" value="1"/>
</dbReference>
<dbReference type="OrthoDB" id="9806013at2"/>
<feature type="active site" description="Acyl-thioester intermediate" evidence="2">
    <location>
        <position position="258"/>
    </location>
</feature>
<proteinExistence type="predicted"/>
<dbReference type="InterPro" id="IPR023365">
    <property type="entry name" value="Sortase_dom-sf"/>
</dbReference>
<dbReference type="Proteomes" id="UP000034076">
    <property type="component" value="Unassembled WGS sequence"/>
</dbReference>
<name>A0A0M2NC17_9FIRM</name>
<reference evidence="4 5" key="1">
    <citation type="submission" date="2015-04" db="EMBL/GenBank/DDBJ databases">
        <title>Draft genome sequence of bacteremic isolate Catabacter hongkongensis type strain HKU16T.</title>
        <authorList>
            <person name="Lau S.K."/>
            <person name="Teng J.L."/>
            <person name="Huang Y."/>
            <person name="Curreem S.O."/>
            <person name="Tsui S.K."/>
            <person name="Woo P.C."/>
        </authorList>
    </citation>
    <scope>NUCLEOTIDE SEQUENCE [LARGE SCALE GENOMIC DNA]</scope>
    <source>
        <strain evidence="4 5">HKU16</strain>
    </source>
</reference>
<dbReference type="STRING" id="270498.CHK_2087"/>
<gene>
    <name evidence="4" type="ORF">CHK_2087</name>
</gene>
<feature type="transmembrane region" description="Helical" evidence="3">
    <location>
        <begin position="25"/>
        <end position="48"/>
    </location>
</feature>
<dbReference type="GO" id="GO:0016787">
    <property type="term" value="F:hydrolase activity"/>
    <property type="evidence" value="ECO:0007669"/>
    <property type="project" value="UniProtKB-KW"/>
</dbReference>
<evidence type="ECO:0000313" key="5">
    <source>
        <dbReference type="Proteomes" id="UP000034076"/>
    </source>
</evidence>
<keyword evidence="5" id="KW-1185">Reference proteome</keyword>
<evidence type="ECO:0000256" key="3">
    <source>
        <dbReference type="SAM" id="Phobius"/>
    </source>
</evidence>
<comment type="caution">
    <text evidence="4">The sequence shown here is derived from an EMBL/GenBank/DDBJ whole genome shotgun (WGS) entry which is preliminary data.</text>
</comment>
<keyword evidence="1" id="KW-0378">Hydrolase</keyword>
<dbReference type="EMBL" id="LAYJ01000112">
    <property type="protein sequence ID" value="KKI50024.1"/>
    <property type="molecule type" value="Genomic_DNA"/>
</dbReference>